<comment type="caution">
    <text evidence="1">The sequence shown here is derived from an EMBL/GenBank/DDBJ whole genome shotgun (WGS) entry which is preliminary data.</text>
</comment>
<accession>A0AA46A6Z8</accession>
<gene>
    <name evidence="1" type="ORF">SAMN05421772_11484</name>
</gene>
<organism evidence="1 2">
    <name type="scientific">Paracoccus saliphilus</name>
    <dbReference type="NCBI Taxonomy" id="405559"/>
    <lineage>
        <taxon>Bacteria</taxon>
        <taxon>Pseudomonadati</taxon>
        <taxon>Pseudomonadota</taxon>
        <taxon>Alphaproteobacteria</taxon>
        <taxon>Rhodobacterales</taxon>
        <taxon>Paracoccaceae</taxon>
        <taxon>Paracoccus</taxon>
    </lineage>
</organism>
<name>A0AA46A6Z8_9RHOB</name>
<evidence type="ECO:0000313" key="1">
    <source>
        <dbReference type="EMBL" id="SIT05300.1"/>
    </source>
</evidence>
<sequence length="71" mass="7927">MVLKTGPQEPHSTVLTEAKEATIIAFRRYTLLPLDDCPYALQPSIPHLTRSALHRCPARATVFLGHVIDTF</sequence>
<dbReference type="Proteomes" id="UP000186216">
    <property type="component" value="Unassembled WGS sequence"/>
</dbReference>
<dbReference type="EMBL" id="FTOU01000014">
    <property type="protein sequence ID" value="SIT05300.1"/>
    <property type="molecule type" value="Genomic_DNA"/>
</dbReference>
<proteinExistence type="predicted"/>
<dbReference type="AlphaFoldDB" id="A0AA46A6Z8"/>
<reference evidence="1 2" key="1">
    <citation type="submission" date="2017-01" db="EMBL/GenBank/DDBJ databases">
        <authorList>
            <person name="Varghese N."/>
            <person name="Submissions S."/>
        </authorList>
    </citation>
    <scope>NUCLEOTIDE SEQUENCE [LARGE SCALE GENOMIC DNA]</scope>
    <source>
        <strain evidence="1 2">DSM 18447</strain>
    </source>
</reference>
<evidence type="ECO:0000313" key="2">
    <source>
        <dbReference type="Proteomes" id="UP000186216"/>
    </source>
</evidence>
<protein>
    <submittedName>
        <fullName evidence="1">Uncharacterized protein</fullName>
    </submittedName>
</protein>